<keyword evidence="28" id="KW-1185">Reference proteome</keyword>
<comment type="subcellular location">
    <subcellularLocation>
        <location evidence="2">Chromosome</location>
    </subcellularLocation>
    <subcellularLocation>
        <location evidence="4">Cytoplasm</location>
    </subcellularLocation>
    <subcellularLocation>
        <location evidence="3">Mitochondrion matrix</location>
    </subcellularLocation>
    <subcellularLocation>
        <location evidence="1">Nucleus</location>
    </subcellularLocation>
</comment>
<keyword evidence="11" id="KW-0227">DNA damage</keyword>
<evidence type="ECO:0000256" key="19">
    <source>
        <dbReference type="ARBA" id="ARBA00042471"/>
    </source>
</evidence>
<evidence type="ECO:0000256" key="17">
    <source>
        <dbReference type="ARBA" id="ARBA00041057"/>
    </source>
</evidence>
<dbReference type="GO" id="GO:0005694">
    <property type="term" value="C:chromosome"/>
    <property type="evidence" value="ECO:0007669"/>
    <property type="project" value="UniProtKB-SubCell"/>
</dbReference>
<evidence type="ECO:0000256" key="20">
    <source>
        <dbReference type="ARBA" id="ARBA00042722"/>
    </source>
</evidence>
<dbReference type="InterPro" id="IPR005502">
    <property type="entry name" value="Ribosyl_crysJ1"/>
</dbReference>
<comment type="caution">
    <text evidence="27">The sequence shown here is derived from an EMBL/GenBank/DDBJ whole genome shotgun (WGS) entry which is preliminary data.</text>
</comment>
<dbReference type="Gene3D" id="1.10.4080.10">
    <property type="entry name" value="ADP-ribosylation/Crystallin J1"/>
    <property type="match status" value="1"/>
</dbReference>
<feature type="binding site" evidence="25">
    <location>
        <position position="314"/>
    </location>
    <ligand>
        <name>Mg(2+)</name>
        <dbReference type="ChEBI" id="CHEBI:18420"/>
        <label>1</label>
    </ligand>
</feature>
<evidence type="ECO:0000256" key="2">
    <source>
        <dbReference type="ARBA" id="ARBA00004286"/>
    </source>
</evidence>
<dbReference type="EMBL" id="VSWD01000008">
    <property type="protein sequence ID" value="KAK3095103.1"/>
    <property type="molecule type" value="Genomic_DNA"/>
</dbReference>
<feature type="binding site" evidence="25">
    <location>
        <position position="63"/>
    </location>
    <ligand>
        <name>Mg(2+)</name>
        <dbReference type="ChEBI" id="CHEBI:18420"/>
        <label>1</label>
    </ligand>
</feature>
<dbReference type="InterPro" id="IPR050792">
    <property type="entry name" value="ADP-ribosylglycohydrolase"/>
</dbReference>
<evidence type="ECO:0000256" key="26">
    <source>
        <dbReference type="SAM" id="SignalP"/>
    </source>
</evidence>
<evidence type="ECO:0000256" key="24">
    <source>
        <dbReference type="ARBA" id="ARBA00049015"/>
    </source>
</evidence>
<feature type="binding site" evidence="25">
    <location>
        <position position="312"/>
    </location>
    <ligand>
        <name>Mg(2+)</name>
        <dbReference type="ChEBI" id="CHEBI:18420"/>
        <label>1</label>
    </ligand>
</feature>
<evidence type="ECO:0000256" key="23">
    <source>
        <dbReference type="ARBA" id="ARBA00043193"/>
    </source>
</evidence>
<evidence type="ECO:0000256" key="7">
    <source>
        <dbReference type="ARBA" id="ARBA00012255"/>
    </source>
</evidence>
<dbReference type="FunFam" id="1.10.4080.10:FF:000001">
    <property type="entry name" value="ADP-ribose glycohydrolase ARH3"/>
    <property type="match status" value="1"/>
</dbReference>
<feature type="chain" id="PRO_5041637619" description="ADP-ribosylhydrolase ARH3" evidence="26">
    <location>
        <begin position="21"/>
        <end position="360"/>
    </location>
</feature>
<evidence type="ECO:0000256" key="18">
    <source>
        <dbReference type="ARBA" id="ARBA00042398"/>
    </source>
</evidence>
<evidence type="ECO:0000256" key="5">
    <source>
        <dbReference type="ARBA" id="ARBA00010702"/>
    </source>
</evidence>
<organism evidence="27 28">
    <name type="scientific">Pinctada imbricata</name>
    <name type="common">Atlantic pearl-oyster</name>
    <name type="synonym">Pinctada martensii</name>
    <dbReference type="NCBI Taxonomy" id="66713"/>
    <lineage>
        <taxon>Eukaryota</taxon>
        <taxon>Metazoa</taxon>
        <taxon>Spiralia</taxon>
        <taxon>Lophotrochozoa</taxon>
        <taxon>Mollusca</taxon>
        <taxon>Bivalvia</taxon>
        <taxon>Autobranchia</taxon>
        <taxon>Pteriomorphia</taxon>
        <taxon>Pterioida</taxon>
        <taxon>Pterioidea</taxon>
        <taxon>Pteriidae</taxon>
        <taxon>Pinctada</taxon>
    </lineage>
</organism>
<dbReference type="PANTHER" id="PTHR16222:SF24">
    <property type="entry name" value="ADP-RIBOSYLHYDROLASE ARH3"/>
    <property type="match status" value="1"/>
</dbReference>
<sequence length="360" mass="40070">MTSLSLLSRFKGALVGAVLGDCIGAYFEFEWAPSIEKEKIVNLVNKIEAESKKDKKKKVWEFTDDTAMTRSVARSLIAHPDFSSVDMAKKFTEEYHKEPDRGYGNAVITIFEKLKASDYKDIYKPASEQFDGQGSYGNGGAMRISPAPLLAQREEDNDKITKIELTDKITRLTHTHRDAINGAVMQSLAINLALKCHEEVDIDNFVDTLKSDMAKVEEKSRSKLPKPDTEDGAEVEEFPYCKVLETVREYAKQEQKPDMKDINDNLGTEISALKSVPAALFSFLRASKYGDDFKDRNPFERTMMLSISLGGDTDTIATMAGAIAGACYGINVIPESWQTCCEGVSDAIEFAEELHKLQGK</sequence>
<evidence type="ECO:0000313" key="28">
    <source>
        <dbReference type="Proteomes" id="UP001186944"/>
    </source>
</evidence>
<keyword evidence="15" id="KW-0234">DNA repair</keyword>
<keyword evidence="12" id="KW-0378">Hydrolase</keyword>
<proteinExistence type="inferred from homology"/>
<comment type="similarity">
    <text evidence="5">Belongs to the ADP-ribosylglycohydrolase family.</text>
</comment>
<dbReference type="InterPro" id="IPR036705">
    <property type="entry name" value="Ribosyl_crysJ1_sf"/>
</dbReference>
<evidence type="ECO:0000256" key="4">
    <source>
        <dbReference type="ARBA" id="ARBA00004496"/>
    </source>
</evidence>
<evidence type="ECO:0000256" key="13">
    <source>
        <dbReference type="ARBA" id="ARBA00022842"/>
    </source>
</evidence>
<dbReference type="Pfam" id="PF03747">
    <property type="entry name" value="ADP_ribosyl_GH"/>
    <property type="match status" value="1"/>
</dbReference>
<feature type="binding site" evidence="25">
    <location>
        <position position="64"/>
    </location>
    <ligand>
        <name>Mg(2+)</name>
        <dbReference type="ChEBI" id="CHEBI:18420"/>
        <label>1</label>
    </ligand>
</feature>
<evidence type="ECO:0000256" key="25">
    <source>
        <dbReference type="PIRSR" id="PIRSR605502-1"/>
    </source>
</evidence>
<dbReference type="Proteomes" id="UP001186944">
    <property type="component" value="Unassembled WGS sequence"/>
</dbReference>
<evidence type="ECO:0000256" key="22">
    <source>
        <dbReference type="ARBA" id="ARBA00043187"/>
    </source>
</evidence>
<dbReference type="GO" id="GO:0005759">
    <property type="term" value="C:mitochondrial matrix"/>
    <property type="evidence" value="ECO:0007669"/>
    <property type="project" value="UniProtKB-SubCell"/>
</dbReference>
<evidence type="ECO:0000256" key="14">
    <source>
        <dbReference type="ARBA" id="ARBA00023128"/>
    </source>
</evidence>
<dbReference type="EC" id="3.2.1.143" evidence="7"/>
<dbReference type="GO" id="GO:0004649">
    <property type="term" value="F:poly(ADP-ribose) glycohydrolase activity"/>
    <property type="evidence" value="ECO:0007669"/>
    <property type="project" value="UniProtKB-EC"/>
</dbReference>
<evidence type="ECO:0000256" key="10">
    <source>
        <dbReference type="ARBA" id="ARBA00022723"/>
    </source>
</evidence>
<keyword evidence="26" id="KW-0732">Signal</keyword>
<feature type="binding site" evidence="25">
    <location>
        <position position="65"/>
    </location>
    <ligand>
        <name>Mg(2+)</name>
        <dbReference type="ChEBI" id="CHEBI:18420"/>
        <label>1</label>
    </ligand>
</feature>
<evidence type="ECO:0000256" key="16">
    <source>
        <dbReference type="ARBA" id="ARBA00023242"/>
    </source>
</evidence>
<keyword evidence="9" id="KW-0963">Cytoplasm</keyword>
<evidence type="ECO:0000256" key="1">
    <source>
        <dbReference type="ARBA" id="ARBA00004123"/>
    </source>
</evidence>
<comment type="catalytic activity">
    <reaction evidence="24">
        <text>alpha-NAD(+) + H2O = ADP-D-ribose + nicotinamide + H(+)</text>
        <dbReference type="Rhea" id="RHEA:68792"/>
        <dbReference type="ChEBI" id="CHEBI:15377"/>
        <dbReference type="ChEBI" id="CHEBI:15378"/>
        <dbReference type="ChEBI" id="CHEBI:17154"/>
        <dbReference type="ChEBI" id="CHEBI:57967"/>
        <dbReference type="ChEBI" id="CHEBI:77017"/>
    </reaction>
</comment>
<protein>
    <recommendedName>
        <fullName evidence="17">ADP-ribosylhydrolase ARH3</fullName>
        <ecNumber evidence="7">3.2.1.143</ecNumber>
    </recommendedName>
    <alternativeName>
        <fullName evidence="18">ADP-ribose glycohydrolase ARH3</fullName>
    </alternativeName>
    <alternativeName>
        <fullName evidence="19">ADP-ribosylhydrolase 3</fullName>
    </alternativeName>
    <alternativeName>
        <fullName evidence="22">O-acetyl-ADP-ribose deacetylase ARH3</fullName>
    </alternativeName>
    <alternativeName>
        <fullName evidence="23">Poly(ADP-ribose) glycohydrolase ARH3</fullName>
    </alternativeName>
    <alternativeName>
        <fullName evidence="21">[Protein ADP-ribosylarginine] hydrolase-like protein 2</fullName>
    </alternativeName>
    <alternativeName>
        <fullName evidence="20">[Protein ADP-ribosylserine] hydrolase</fullName>
    </alternativeName>
</protein>
<evidence type="ECO:0000256" key="12">
    <source>
        <dbReference type="ARBA" id="ARBA00022801"/>
    </source>
</evidence>
<keyword evidence="8" id="KW-0158">Chromosome</keyword>
<evidence type="ECO:0000256" key="15">
    <source>
        <dbReference type="ARBA" id="ARBA00023204"/>
    </source>
</evidence>
<dbReference type="GO" id="GO:0046872">
    <property type="term" value="F:metal ion binding"/>
    <property type="evidence" value="ECO:0007669"/>
    <property type="project" value="UniProtKB-KW"/>
</dbReference>
<gene>
    <name evidence="27" type="ORF">FSP39_010370</name>
</gene>
<comment type="subunit">
    <text evidence="6">Monomer.</text>
</comment>
<accession>A0AA89C125</accession>
<feature type="signal peptide" evidence="26">
    <location>
        <begin position="1"/>
        <end position="20"/>
    </location>
</feature>
<keyword evidence="10 25" id="KW-0479">Metal-binding</keyword>
<dbReference type="GO" id="GO:0006281">
    <property type="term" value="P:DNA repair"/>
    <property type="evidence" value="ECO:0007669"/>
    <property type="project" value="UniProtKB-KW"/>
</dbReference>
<name>A0AA89C125_PINIB</name>
<dbReference type="AlphaFoldDB" id="A0AA89C125"/>
<feature type="binding site" evidence="25">
    <location>
        <position position="315"/>
    </location>
    <ligand>
        <name>Mg(2+)</name>
        <dbReference type="ChEBI" id="CHEBI:18420"/>
        <label>1</label>
    </ligand>
</feature>
<evidence type="ECO:0000256" key="21">
    <source>
        <dbReference type="ARBA" id="ARBA00042850"/>
    </source>
</evidence>
<evidence type="ECO:0000256" key="8">
    <source>
        <dbReference type="ARBA" id="ARBA00022454"/>
    </source>
</evidence>
<keyword evidence="14" id="KW-0496">Mitochondrion</keyword>
<evidence type="ECO:0000256" key="6">
    <source>
        <dbReference type="ARBA" id="ARBA00011245"/>
    </source>
</evidence>
<evidence type="ECO:0000256" key="3">
    <source>
        <dbReference type="ARBA" id="ARBA00004305"/>
    </source>
</evidence>
<dbReference type="SUPFAM" id="SSF101478">
    <property type="entry name" value="ADP-ribosylglycohydrolase"/>
    <property type="match status" value="1"/>
</dbReference>
<keyword evidence="16" id="KW-0539">Nucleus</keyword>
<dbReference type="PANTHER" id="PTHR16222">
    <property type="entry name" value="ADP-RIBOSYLGLYCOHYDROLASE"/>
    <property type="match status" value="1"/>
</dbReference>
<keyword evidence="13 25" id="KW-0460">Magnesium</keyword>
<reference evidence="27" key="1">
    <citation type="submission" date="2019-08" db="EMBL/GenBank/DDBJ databases">
        <title>The improved chromosome-level genome for the pearl oyster Pinctada fucata martensii using PacBio sequencing and Hi-C.</title>
        <authorList>
            <person name="Zheng Z."/>
        </authorList>
    </citation>
    <scope>NUCLEOTIDE SEQUENCE</scope>
    <source>
        <strain evidence="27">ZZ-2019</strain>
        <tissue evidence="27">Adductor muscle</tissue>
    </source>
</reference>
<dbReference type="GO" id="GO:0005634">
    <property type="term" value="C:nucleus"/>
    <property type="evidence" value="ECO:0007669"/>
    <property type="project" value="UniProtKB-SubCell"/>
</dbReference>
<dbReference type="GO" id="GO:0140290">
    <property type="term" value="P:peptidyl-serine ADP-deribosylation"/>
    <property type="evidence" value="ECO:0007669"/>
    <property type="project" value="UniProtKB-ARBA"/>
</dbReference>
<evidence type="ECO:0000256" key="9">
    <source>
        <dbReference type="ARBA" id="ARBA00022490"/>
    </source>
</evidence>
<evidence type="ECO:0000256" key="11">
    <source>
        <dbReference type="ARBA" id="ARBA00022763"/>
    </source>
</evidence>
<comment type="cofactor">
    <cofactor evidence="25">
        <name>Mg(2+)</name>
        <dbReference type="ChEBI" id="CHEBI:18420"/>
    </cofactor>
    <text evidence="25">Binds 2 magnesium ions per subunit.</text>
</comment>
<evidence type="ECO:0000313" key="27">
    <source>
        <dbReference type="EMBL" id="KAK3095103.1"/>
    </source>
</evidence>